<feature type="compositionally biased region" description="Acidic residues" evidence="1">
    <location>
        <begin position="37"/>
        <end position="51"/>
    </location>
</feature>
<proteinExistence type="predicted"/>
<organism evidence="2 3">
    <name type="scientific">Aureimonas jatrophae</name>
    <dbReference type="NCBI Taxonomy" id="1166073"/>
    <lineage>
        <taxon>Bacteria</taxon>
        <taxon>Pseudomonadati</taxon>
        <taxon>Pseudomonadota</taxon>
        <taxon>Alphaproteobacteria</taxon>
        <taxon>Hyphomicrobiales</taxon>
        <taxon>Aurantimonadaceae</taxon>
        <taxon>Aureimonas</taxon>
    </lineage>
</organism>
<keyword evidence="3" id="KW-1185">Reference proteome</keyword>
<reference evidence="2 3" key="1">
    <citation type="submission" date="2016-10" db="EMBL/GenBank/DDBJ databases">
        <authorList>
            <person name="de Groot N.N."/>
        </authorList>
    </citation>
    <scope>NUCLEOTIDE SEQUENCE [LARGE SCALE GENOMIC DNA]</scope>
    <source>
        <strain evidence="3">L7-484,KACC 16230,DSM 25025</strain>
    </source>
</reference>
<dbReference type="OrthoDB" id="7210750at2"/>
<dbReference type="Proteomes" id="UP000198793">
    <property type="component" value="Unassembled WGS sequence"/>
</dbReference>
<sequence>MSKHLAAGSPGAIKPTDDLERNPGIGMSRGMTAAGADPEDIEGESTFEGDVDNGTNANGGVMPNVNARTNK</sequence>
<dbReference type="STRING" id="1166073.SAMN05192530_10127"/>
<evidence type="ECO:0000313" key="3">
    <source>
        <dbReference type="Proteomes" id="UP000198793"/>
    </source>
</evidence>
<dbReference type="RefSeq" id="WP_090667152.1">
    <property type="nucleotide sequence ID" value="NZ_FNIT01000001.1"/>
</dbReference>
<gene>
    <name evidence="2" type="ORF">SAMN05192530_10127</name>
</gene>
<evidence type="ECO:0000256" key="1">
    <source>
        <dbReference type="SAM" id="MobiDB-lite"/>
    </source>
</evidence>
<dbReference type="AlphaFoldDB" id="A0A1H0BW01"/>
<dbReference type="EMBL" id="FNIT01000001">
    <property type="protein sequence ID" value="SDN49828.1"/>
    <property type="molecule type" value="Genomic_DNA"/>
</dbReference>
<name>A0A1H0BW01_9HYPH</name>
<protein>
    <submittedName>
        <fullName evidence="2">Uncharacterized protein</fullName>
    </submittedName>
</protein>
<accession>A0A1H0BW01</accession>
<feature type="region of interest" description="Disordered" evidence="1">
    <location>
        <begin position="1"/>
        <end position="71"/>
    </location>
</feature>
<evidence type="ECO:0000313" key="2">
    <source>
        <dbReference type="EMBL" id="SDN49828.1"/>
    </source>
</evidence>